<dbReference type="EMBL" id="JANJYJ010000004">
    <property type="protein sequence ID" value="KAK3219611.1"/>
    <property type="molecule type" value="Genomic_DNA"/>
</dbReference>
<dbReference type="InterPro" id="IPR026960">
    <property type="entry name" value="RVT-Znf"/>
</dbReference>
<sequence>MTFLNSLTIRRKFTDALAWAYSTNGMYLVKYLRHCLETSSADIFDNSNLLWKGSCPPKVKIFALQLRRGRIMVRDVLHQFGMVQGLPMNCLLCNNSSETIDHLFMHCHWAWKVWILCMNLW</sequence>
<name>A0AAE0AK84_9ROSI</name>
<dbReference type="AlphaFoldDB" id="A0AAE0AK84"/>
<dbReference type="Proteomes" id="UP001281410">
    <property type="component" value="Unassembled WGS sequence"/>
</dbReference>
<proteinExistence type="predicted"/>
<evidence type="ECO:0000313" key="3">
    <source>
        <dbReference type="Proteomes" id="UP001281410"/>
    </source>
</evidence>
<keyword evidence="3" id="KW-1185">Reference proteome</keyword>
<protein>
    <recommendedName>
        <fullName evidence="1">Reverse transcriptase zinc-binding domain-containing protein</fullName>
    </recommendedName>
</protein>
<feature type="domain" description="Reverse transcriptase zinc-binding" evidence="1">
    <location>
        <begin position="44"/>
        <end position="114"/>
    </location>
</feature>
<gene>
    <name evidence="2" type="ORF">Dsin_013581</name>
</gene>
<evidence type="ECO:0000259" key="1">
    <source>
        <dbReference type="Pfam" id="PF13966"/>
    </source>
</evidence>
<dbReference type="Pfam" id="PF13966">
    <property type="entry name" value="zf-RVT"/>
    <property type="match status" value="1"/>
</dbReference>
<evidence type="ECO:0000313" key="2">
    <source>
        <dbReference type="EMBL" id="KAK3219611.1"/>
    </source>
</evidence>
<organism evidence="2 3">
    <name type="scientific">Dipteronia sinensis</name>
    <dbReference type="NCBI Taxonomy" id="43782"/>
    <lineage>
        <taxon>Eukaryota</taxon>
        <taxon>Viridiplantae</taxon>
        <taxon>Streptophyta</taxon>
        <taxon>Embryophyta</taxon>
        <taxon>Tracheophyta</taxon>
        <taxon>Spermatophyta</taxon>
        <taxon>Magnoliopsida</taxon>
        <taxon>eudicotyledons</taxon>
        <taxon>Gunneridae</taxon>
        <taxon>Pentapetalae</taxon>
        <taxon>rosids</taxon>
        <taxon>malvids</taxon>
        <taxon>Sapindales</taxon>
        <taxon>Sapindaceae</taxon>
        <taxon>Hippocastanoideae</taxon>
        <taxon>Acereae</taxon>
        <taxon>Dipteronia</taxon>
    </lineage>
</organism>
<accession>A0AAE0AK84</accession>
<reference evidence="2" key="1">
    <citation type="journal article" date="2023" name="Plant J.">
        <title>Genome sequences and population genomics provide insights into the demographic history, inbreeding, and mutation load of two 'living fossil' tree species of Dipteronia.</title>
        <authorList>
            <person name="Feng Y."/>
            <person name="Comes H.P."/>
            <person name="Chen J."/>
            <person name="Zhu S."/>
            <person name="Lu R."/>
            <person name="Zhang X."/>
            <person name="Li P."/>
            <person name="Qiu J."/>
            <person name="Olsen K.M."/>
            <person name="Qiu Y."/>
        </authorList>
    </citation>
    <scope>NUCLEOTIDE SEQUENCE</scope>
    <source>
        <strain evidence="2">NBL</strain>
    </source>
</reference>
<comment type="caution">
    <text evidence="2">The sequence shown here is derived from an EMBL/GenBank/DDBJ whole genome shotgun (WGS) entry which is preliminary data.</text>
</comment>